<evidence type="ECO:0008006" key="5">
    <source>
        <dbReference type="Google" id="ProtNLM"/>
    </source>
</evidence>
<gene>
    <name evidence="3" type="ORF">SAMN02745129_1939</name>
</gene>
<evidence type="ECO:0000256" key="1">
    <source>
        <dbReference type="ARBA" id="ARBA00022729"/>
    </source>
</evidence>
<dbReference type="Gene3D" id="3.30.1450.10">
    <property type="match status" value="1"/>
</dbReference>
<dbReference type="InterPro" id="IPR021534">
    <property type="entry name" value="DUF3192"/>
</dbReference>
<dbReference type="STRING" id="299255.SAMN02745129_1939"/>
<keyword evidence="2" id="KW-0472">Membrane</keyword>
<protein>
    <recommendedName>
        <fullName evidence="5">DUF3192 domain-containing protein</fullName>
    </recommendedName>
</protein>
<evidence type="ECO:0000256" key="2">
    <source>
        <dbReference type="SAM" id="Phobius"/>
    </source>
</evidence>
<dbReference type="RefSeq" id="WP_067663148.1">
    <property type="nucleotide sequence ID" value="NZ_FQXG01000002.1"/>
</dbReference>
<keyword evidence="2" id="KW-0812">Transmembrane</keyword>
<keyword evidence="4" id="KW-1185">Reference proteome</keyword>
<feature type="transmembrane region" description="Helical" evidence="2">
    <location>
        <begin position="12"/>
        <end position="31"/>
    </location>
</feature>
<keyword evidence="1" id="KW-0732">Signal</keyword>
<reference evidence="3 4" key="1">
    <citation type="submission" date="2016-11" db="EMBL/GenBank/DDBJ databases">
        <authorList>
            <person name="Jaros S."/>
            <person name="Januszkiewicz K."/>
            <person name="Wedrychowicz H."/>
        </authorList>
    </citation>
    <scope>NUCLEOTIDE SEQUENCE [LARGE SCALE GENOMIC DNA]</scope>
    <source>
        <strain evidence="3 4">DSM 16917</strain>
    </source>
</reference>
<dbReference type="OrthoDB" id="6399368at2"/>
<proteinExistence type="predicted"/>
<evidence type="ECO:0000313" key="3">
    <source>
        <dbReference type="EMBL" id="SHH35775.1"/>
    </source>
</evidence>
<accession>A0A1M5SBD2</accession>
<keyword evidence="2" id="KW-1133">Transmembrane helix</keyword>
<name>A0A1M5SBD2_9GAMM</name>
<dbReference type="Proteomes" id="UP000184268">
    <property type="component" value="Unassembled WGS sequence"/>
</dbReference>
<dbReference type="Pfam" id="PF11399">
    <property type="entry name" value="DUF3192"/>
    <property type="match status" value="1"/>
</dbReference>
<dbReference type="EMBL" id="FQXG01000002">
    <property type="protein sequence ID" value="SHH35775.1"/>
    <property type="molecule type" value="Genomic_DNA"/>
</dbReference>
<sequence>MKQQGKSKVLPIMLGLLAAYLMFAAVVVLNWEPDSLEQMDWDDRQRHNAATIAQLEPGMAKAEVMASLGQPDFSEAHQRDGITIQVLRYRTHRTKGDGETTLDETTPLLFHDGVLTAWGEAALASQ</sequence>
<evidence type="ECO:0000313" key="4">
    <source>
        <dbReference type="Proteomes" id="UP000184268"/>
    </source>
</evidence>
<dbReference type="InterPro" id="IPR037873">
    <property type="entry name" value="BamE-like"/>
</dbReference>
<dbReference type="AlphaFoldDB" id="A0A1M5SBD2"/>
<organism evidence="3 4">
    <name type="scientific">Ferrimonas marina</name>
    <dbReference type="NCBI Taxonomy" id="299255"/>
    <lineage>
        <taxon>Bacteria</taxon>
        <taxon>Pseudomonadati</taxon>
        <taxon>Pseudomonadota</taxon>
        <taxon>Gammaproteobacteria</taxon>
        <taxon>Alteromonadales</taxon>
        <taxon>Ferrimonadaceae</taxon>
        <taxon>Ferrimonas</taxon>
    </lineage>
</organism>